<dbReference type="AlphaFoldDB" id="S9REW5"/>
<proteinExistence type="predicted"/>
<keyword evidence="2" id="KW-0547">Nucleotide-binding</keyword>
<name>S9REW5_9RHOB</name>
<dbReference type="Gene3D" id="3.40.50.300">
    <property type="entry name" value="P-loop containing nucleotide triphosphate hydrolases"/>
    <property type="match status" value="1"/>
</dbReference>
<dbReference type="SUPFAM" id="SSF50331">
    <property type="entry name" value="MOP-like"/>
    <property type="match status" value="1"/>
</dbReference>
<dbReference type="GO" id="GO:0043190">
    <property type="term" value="C:ATP-binding cassette (ABC) transporter complex"/>
    <property type="evidence" value="ECO:0007669"/>
    <property type="project" value="InterPro"/>
</dbReference>
<protein>
    <submittedName>
        <fullName evidence="5">Putrescine transport ATP-binding protein PotA</fullName>
    </submittedName>
</protein>
<keyword evidence="6" id="KW-1185">Reference proteome</keyword>
<reference evidence="6" key="1">
    <citation type="journal article" date="2014" name="Stand. Genomic Sci.">
        <title>Genome sequence of the exopolysaccharide-producing Salipiger mucosus type strain (DSM 16094(T)), a moderately halophilic member of the Roseobacter clade.</title>
        <authorList>
            <person name="Riedel T."/>
            <person name="Spring S."/>
            <person name="Fiebig A."/>
            <person name="Petersen J."/>
            <person name="Kyrpides N.C."/>
            <person name="Goker M."/>
            <person name="Klenk H.P."/>
        </authorList>
    </citation>
    <scope>NUCLEOTIDE SEQUENCE [LARGE SCALE GENOMIC DNA]</scope>
    <source>
        <strain evidence="6">DSM 16094</strain>
    </source>
</reference>
<dbReference type="HOGENOM" id="CLU_000604_1_1_5"/>
<keyword evidence="3 5" id="KW-0067">ATP-binding</keyword>
<accession>S9REW5</accession>
<dbReference type="FunFam" id="3.40.50.300:FF:000425">
    <property type="entry name" value="Probable ABC transporter, ATP-binding subunit"/>
    <property type="match status" value="1"/>
</dbReference>
<dbReference type="InterPro" id="IPR027417">
    <property type="entry name" value="P-loop_NTPase"/>
</dbReference>
<dbReference type="PANTHER" id="PTHR42781">
    <property type="entry name" value="SPERMIDINE/PUTRESCINE IMPORT ATP-BINDING PROTEIN POTA"/>
    <property type="match status" value="1"/>
</dbReference>
<evidence type="ECO:0000313" key="6">
    <source>
        <dbReference type="Proteomes" id="UP000015347"/>
    </source>
</evidence>
<evidence type="ECO:0000256" key="1">
    <source>
        <dbReference type="ARBA" id="ARBA00022448"/>
    </source>
</evidence>
<dbReference type="GO" id="GO:0022857">
    <property type="term" value="F:transmembrane transporter activity"/>
    <property type="evidence" value="ECO:0007669"/>
    <property type="project" value="InterPro"/>
</dbReference>
<sequence>MANDPLVRLDGITKRFGDTVALDNLTLDIAQGEFVTFLGPSGCGKSTTLRILGGFEQPSEGRVLLRGEDVTRRPPEKRNVNMVFQDYALFPHMTVRQNIGFGLELKGMGKSEIRARQDEIMAFLELEAFGDRYPAQLSGGQRQRVALSRALAPDPALLLLDEPLGALDAKLRAQVQQELKSIQRRTNKTFFFVTHDQEEALTMSDRIVVMSNGRVEQDGTPEELYFHPASRFVAEFIGETNLLNGELRGTDGDAVVMDWFGQTLRGHAPAGVPPKGAPITASVRLEKLDFHKERPATANAVQGRVVGKTFLGSRMAVDLTVEDAQGAHLKAYVDAETGQSVGDAPVWIGWDGKTAWRCCATEIRCPGRPFGRPGIALQPSISCFRARRKSRMSRADFSSIET</sequence>
<dbReference type="STRING" id="1123237.Salmuc_00487"/>
<dbReference type="eggNOG" id="COG3842">
    <property type="taxonomic scope" value="Bacteria"/>
</dbReference>
<dbReference type="GO" id="GO:0015697">
    <property type="term" value="P:quaternary ammonium group transport"/>
    <property type="evidence" value="ECO:0007669"/>
    <property type="project" value="UniProtKB-ARBA"/>
</dbReference>
<dbReference type="InterPro" id="IPR003439">
    <property type="entry name" value="ABC_transporter-like_ATP-bd"/>
</dbReference>
<dbReference type="Pfam" id="PF00005">
    <property type="entry name" value="ABC_tran"/>
    <property type="match status" value="1"/>
</dbReference>
<dbReference type="PANTHER" id="PTHR42781:SF4">
    <property type="entry name" value="SPERMIDINE_PUTRESCINE IMPORT ATP-BINDING PROTEIN POTA"/>
    <property type="match status" value="1"/>
</dbReference>
<dbReference type="InterPro" id="IPR003593">
    <property type="entry name" value="AAA+_ATPase"/>
</dbReference>
<organism evidence="5 6">
    <name type="scientific">Salipiger mucosus DSM 16094</name>
    <dbReference type="NCBI Taxonomy" id="1123237"/>
    <lineage>
        <taxon>Bacteria</taxon>
        <taxon>Pseudomonadati</taxon>
        <taxon>Pseudomonadota</taxon>
        <taxon>Alphaproteobacteria</taxon>
        <taxon>Rhodobacterales</taxon>
        <taxon>Roseobacteraceae</taxon>
        <taxon>Salipiger</taxon>
    </lineage>
</organism>
<dbReference type="SUPFAM" id="SSF52540">
    <property type="entry name" value="P-loop containing nucleoside triphosphate hydrolases"/>
    <property type="match status" value="1"/>
</dbReference>
<gene>
    <name evidence="5" type="ORF">Salmuc_00487</name>
</gene>
<evidence type="ECO:0000259" key="4">
    <source>
        <dbReference type="PROSITE" id="PS50893"/>
    </source>
</evidence>
<dbReference type="InterPro" id="IPR013611">
    <property type="entry name" value="Transp-assoc_OB_typ2"/>
</dbReference>
<dbReference type="InterPro" id="IPR050093">
    <property type="entry name" value="ABC_SmlMolc_Importer"/>
</dbReference>
<dbReference type="Gene3D" id="2.40.50.100">
    <property type="match status" value="1"/>
</dbReference>
<evidence type="ECO:0000256" key="3">
    <source>
        <dbReference type="ARBA" id="ARBA00022840"/>
    </source>
</evidence>
<dbReference type="Proteomes" id="UP000015347">
    <property type="component" value="Unassembled WGS sequence"/>
</dbReference>
<comment type="caution">
    <text evidence="5">The sequence shown here is derived from an EMBL/GenBank/DDBJ whole genome shotgun (WGS) entry which is preliminary data.</text>
</comment>
<evidence type="ECO:0000256" key="2">
    <source>
        <dbReference type="ARBA" id="ARBA00022741"/>
    </source>
</evidence>
<keyword evidence="1" id="KW-0813">Transport</keyword>
<dbReference type="InterPro" id="IPR017871">
    <property type="entry name" value="ABC_transporter-like_CS"/>
</dbReference>
<dbReference type="InterPro" id="IPR008995">
    <property type="entry name" value="Mo/tungstate-bd_C_term_dom"/>
</dbReference>
<dbReference type="Pfam" id="PF08402">
    <property type="entry name" value="TOBE_2"/>
    <property type="match status" value="1"/>
</dbReference>
<feature type="domain" description="ABC transporter" evidence="4">
    <location>
        <begin position="7"/>
        <end position="237"/>
    </location>
</feature>
<dbReference type="EMBL" id="APVH01000046">
    <property type="protein sequence ID" value="EPX76655.1"/>
    <property type="molecule type" value="Genomic_DNA"/>
</dbReference>
<dbReference type="PROSITE" id="PS50893">
    <property type="entry name" value="ABC_TRANSPORTER_2"/>
    <property type="match status" value="1"/>
</dbReference>
<dbReference type="GO" id="GO:0005524">
    <property type="term" value="F:ATP binding"/>
    <property type="evidence" value="ECO:0007669"/>
    <property type="project" value="UniProtKB-KW"/>
</dbReference>
<dbReference type="PROSITE" id="PS00211">
    <property type="entry name" value="ABC_TRANSPORTER_1"/>
    <property type="match status" value="1"/>
</dbReference>
<dbReference type="GO" id="GO:0016887">
    <property type="term" value="F:ATP hydrolysis activity"/>
    <property type="evidence" value="ECO:0007669"/>
    <property type="project" value="InterPro"/>
</dbReference>
<dbReference type="SMART" id="SM00382">
    <property type="entry name" value="AAA"/>
    <property type="match status" value="1"/>
</dbReference>
<evidence type="ECO:0000313" key="5">
    <source>
        <dbReference type="EMBL" id="EPX76655.1"/>
    </source>
</evidence>